<evidence type="ECO:0000313" key="2">
    <source>
        <dbReference type="EMBL" id="MCG2665887.1"/>
    </source>
</evidence>
<accession>A0ABS9LFU8</accession>
<sequence>MAEPLEHLLERAKHLPPVQRPKHTQPQPVSPPAPIYRGTMGNPDGMRVLRIIDGKLFEDEPLGWEIYSEGQPLPVLLGHGAYHGDFAVAKIKQTAIGPRYVSVVHRGQYFDNFTYWLYAMCGEQDPGFTPRWAEREHLNATTSAEPASVTGQVTSGHPLIGG</sequence>
<gene>
    <name evidence="2" type="ORF">L6637_02935</name>
</gene>
<proteinExistence type="predicted"/>
<dbReference type="Proteomes" id="UP001139012">
    <property type="component" value="Unassembled WGS sequence"/>
</dbReference>
<feature type="compositionally biased region" description="Polar residues" evidence="1">
    <location>
        <begin position="141"/>
        <end position="155"/>
    </location>
</feature>
<evidence type="ECO:0000256" key="1">
    <source>
        <dbReference type="SAM" id="MobiDB-lite"/>
    </source>
</evidence>
<dbReference type="EMBL" id="JAKLUA010000001">
    <property type="protein sequence ID" value="MCG2665887.1"/>
    <property type="molecule type" value="Genomic_DNA"/>
</dbReference>
<comment type="caution">
    <text evidence="2">The sequence shown here is derived from an EMBL/GenBank/DDBJ whole genome shotgun (WGS) entry which is preliminary data.</text>
</comment>
<dbReference type="RefSeq" id="WP_237869101.1">
    <property type="nucleotide sequence ID" value="NZ_JAKLUA010000001.1"/>
</dbReference>
<reference evidence="2" key="1">
    <citation type="submission" date="2022-01" db="EMBL/GenBank/DDBJ databases">
        <title>Genome sequnece data of strain Bradyrhizobium sp. nov.</title>
        <authorList>
            <person name="Zhang J."/>
        </authorList>
    </citation>
    <scope>NUCLEOTIDE SEQUENCE</scope>
    <source>
        <strain evidence="2">WYCCWR 12774</strain>
    </source>
</reference>
<organism evidence="2 3">
    <name type="scientific">Bradyrhizobium zhengyangense</name>
    <dbReference type="NCBI Taxonomy" id="2911009"/>
    <lineage>
        <taxon>Bacteria</taxon>
        <taxon>Pseudomonadati</taxon>
        <taxon>Pseudomonadota</taxon>
        <taxon>Alphaproteobacteria</taxon>
        <taxon>Hyphomicrobiales</taxon>
        <taxon>Nitrobacteraceae</taxon>
        <taxon>Bradyrhizobium</taxon>
    </lineage>
</organism>
<keyword evidence="3" id="KW-1185">Reference proteome</keyword>
<evidence type="ECO:0000313" key="3">
    <source>
        <dbReference type="Proteomes" id="UP001139012"/>
    </source>
</evidence>
<feature type="region of interest" description="Disordered" evidence="1">
    <location>
        <begin position="141"/>
        <end position="162"/>
    </location>
</feature>
<feature type="region of interest" description="Disordered" evidence="1">
    <location>
        <begin position="14"/>
        <end position="36"/>
    </location>
</feature>
<name>A0ABS9LFU8_9BRAD</name>
<protein>
    <submittedName>
        <fullName evidence="2">Uncharacterized protein</fullName>
    </submittedName>
</protein>